<organism evidence="9 10">
    <name type="scientific">Microbacterium mitrae</name>
    <dbReference type="NCBI Taxonomy" id="664640"/>
    <lineage>
        <taxon>Bacteria</taxon>
        <taxon>Bacillati</taxon>
        <taxon>Actinomycetota</taxon>
        <taxon>Actinomycetes</taxon>
        <taxon>Micrococcales</taxon>
        <taxon>Microbacteriaceae</taxon>
        <taxon>Microbacterium</taxon>
    </lineage>
</organism>
<sequence>MTLLRKPTAIVSCLFLALVLVAMIAPQMLTARDPLDVDLSVALQPPSAEHLFGTDQTGRDVFTRVIYGARASIGVGLIATGAALIIGLLIGTLIGLAPRWLDGILMRAVDLLLAVPEFVLALIIVAVLGPGPINIAFAVTLSVIPVYIRLARVHTRTLRQSEFVTSARLLGIGSARVLSRHIMPTVLSRLSVLATIGIGTAILSAAGLSFLGLGVTEPAPEWGLMLAGGRNELATAWWIAVFPGLAITAVVIATSVLGRHLRRIAEEGNA</sequence>
<dbReference type="PANTHER" id="PTHR43386">
    <property type="entry name" value="OLIGOPEPTIDE TRANSPORT SYSTEM PERMEASE PROTEIN APPC"/>
    <property type="match status" value="1"/>
</dbReference>
<evidence type="ECO:0000256" key="5">
    <source>
        <dbReference type="ARBA" id="ARBA00022989"/>
    </source>
</evidence>
<keyword evidence="6 7" id="KW-0472">Membrane</keyword>
<dbReference type="SUPFAM" id="SSF161098">
    <property type="entry name" value="MetI-like"/>
    <property type="match status" value="1"/>
</dbReference>
<keyword evidence="2 7" id="KW-0813">Transport</keyword>
<name>A0A5C8HRL5_9MICO</name>
<gene>
    <name evidence="9" type="ORF">FVP60_01435</name>
</gene>
<dbReference type="Pfam" id="PF00528">
    <property type="entry name" value="BPD_transp_1"/>
    <property type="match status" value="1"/>
</dbReference>
<dbReference type="GO" id="GO:0005886">
    <property type="term" value="C:plasma membrane"/>
    <property type="evidence" value="ECO:0007669"/>
    <property type="project" value="UniProtKB-SubCell"/>
</dbReference>
<dbReference type="InterPro" id="IPR035906">
    <property type="entry name" value="MetI-like_sf"/>
</dbReference>
<evidence type="ECO:0000256" key="3">
    <source>
        <dbReference type="ARBA" id="ARBA00022475"/>
    </source>
</evidence>
<comment type="similarity">
    <text evidence="7">Belongs to the binding-protein-dependent transport system permease family.</text>
</comment>
<dbReference type="InterPro" id="IPR000515">
    <property type="entry name" value="MetI-like"/>
</dbReference>
<keyword evidence="5 7" id="KW-1133">Transmembrane helix</keyword>
<comment type="caution">
    <text evidence="9">The sequence shown here is derived from an EMBL/GenBank/DDBJ whole genome shotgun (WGS) entry which is preliminary data.</text>
</comment>
<keyword evidence="4 7" id="KW-0812">Transmembrane</keyword>
<feature type="transmembrane region" description="Helical" evidence="7">
    <location>
        <begin position="190"/>
        <end position="215"/>
    </location>
</feature>
<evidence type="ECO:0000256" key="1">
    <source>
        <dbReference type="ARBA" id="ARBA00004651"/>
    </source>
</evidence>
<dbReference type="GO" id="GO:0055085">
    <property type="term" value="P:transmembrane transport"/>
    <property type="evidence" value="ECO:0007669"/>
    <property type="project" value="InterPro"/>
</dbReference>
<dbReference type="CDD" id="cd06261">
    <property type="entry name" value="TM_PBP2"/>
    <property type="match status" value="1"/>
</dbReference>
<dbReference type="Gene3D" id="1.10.3720.10">
    <property type="entry name" value="MetI-like"/>
    <property type="match status" value="1"/>
</dbReference>
<dbReference type="AlphaFoldDB" id="A0A5C8HRL5"/>
<evidence type="ECO:0000259" key="8">
    <source>
        <dbReference type="PROSITE" id="PS50928"/>
    </source>
</evidence>
<dbReference type="PROSITE" id="PS50928">
    <property type="entry name" value="ABC_TM1"/>
    <property type="match status" value="1"/>
</dbReference>
<evidence type="ECO:0000313" key="9">
    <source>
        <dbReference type="EMBL" id="TXK05683.1"/>
    </source>
</evidence>
<keyword evidence="10" id="KW-1185">Reference proteome</keyword>
<evidence type="ECO:0000256" key="2">
    <source>
        <dbReference type="ARBA" id="ARBA00022448"/>
    </source>
</evidence>
<comment type="subcellular location">
    <subcellularLocation>
        <location evidence="1 7">Cell membrane</location>
        <topology evidence="1 7">Multi-pass membrane protein</topology>
    </subcellularLocation>
</comment>
<reference evidence="9 10" key="1">
    <citation type="submission" date="2019-08" db="EMBL/GenBank/DDBJ databases">
        <authorList>
            <person name="Dong K."/>
        </authorList>
    </citation>
    <scope>NUCLEOTIDE SEQUENCE [LARGE SCALE GENOMIC DNA]</scope>
    <source>
        <strain evidence="9 10">M4-8</strain>
    </source>
</reference>
<feature type="transmembrane region" description="Helical" evidence="7">
    <location>
        <begin position="133"/>
        <end position="150"/>
    </location>
</feature>
<dbReference type="PANTHER" id="PTHR43386:SF25">
    <property type="entry name" value="PEPTIDE ABC TRANSPORTER PERMEASE PROTEIN"/>
    <property type="match status" value="1"/>
</dbReference>
<evidence type="ECO:0000313" key="10">
    <source>
        <dbReference type="Proteomes" id="UP000321196"/>
    </source>
</evidence>
<feature type="transmembrane region" description="Helical" evidence="7">
    <location>
        <begin position="73"/>
        <end position="96"/>
    </location>
</feature>
<dbReference type="EMBL" id="VRSW01000001">
    <property type="protein sequence ID" value="TXK05683.1"/>
    <property type="molecule type" value="Genomic_DNA"/>
</dbReference>
<feature type="transmembrane region" description="Helical" evidence="7">
    <location>
        <begin position="235"/>
        <end position="257"/>
    </location>
</feature>
<evidence type="ECO:0000256" key="4">
    <source>
        <dbReference type="ARBA" id="ARBA00022692"/>
    </source>
</evidence>
<feature type="transmembrane region" description="Helical" evidence="7">
    <location>
        <begin position="108"/>
        <end position="127"/>
    </location>
</feature>
<feature type="domain" description="ABC transmembrane type-1" evidence="8">
    <location>
        <begin position="69"/>
        <end position="258"/>
    </location>
</feature>
<keyword evidence="3" id="KW-1003">Cell membrane</keyword>
<evidence type="ECO:0000256" key="6">
    <source>
        <dbReference type="ARBA" id="ARBA00023136"/>
    </source>
</evidence>
<proteinExistence type="inferred from homology"/>
<dbReference type="Proteomes" id="UP000321196">
    <property type="component" value="Unassembled WGS sequence"/>
</dbReference>
<dbReference type="OrthoDB" id="9812701at2"/>
<dbReference type="InterPro" id="IPR050366">
    <property type="entry name" value="BP-dependent_transpt_permease"/>
</dbReference>
<evidence type="ECO:0000256" key="7">
    <source>
        <dbReference type="RuleBase" id="RU363032"/>
    </source>
</evidence>
<dbReference type="RefSeq" id="WP_147824494.1">
    <property type="nucleotide sequence ID" value="NZ_BAAARG010000001.1"/>
</dbReference>
<accession>A0A5C8HRL5</accession>
<protein>
    <submittedName>
        <fullName evidence="9">ABC transporter permease</fullName>
    </submittedName>
</protein>